<dbReference type="PANTHER" id="PTHR40659">
    <property type="entry name" value="NICKEL/COBALT EFFLUX SYSTEM RCNA"/>
    <property type="match status" value="1"/>
</dbReference>
<keyword evidence="15" id="KW-1185">Reference proteome</keyword>
<evidence type="ECO:0000256" key="1">
    <source>
        <dbReference type="ARBA" id="ARBA00002510"/>
    </source>
</evidence>
<feature type="transmembrane region" description="Helical" evidence="13">
    <location>
        <begin position="189"/>
        <end position="214"/>
    </location>
</feature>
<dbReference type="EMBL" id="JACCFP010000001">
    <property type="protein sequence ID" value="NYJ02855.1"/>
    <property type="molecule type" value="Genomic_DNA"/>
</dbReference>
<keyword evidence="6" id="KW-0533">Nickel</keyword>
<dbReference type="GO" id="GO:0010045">
    <property type="term" value="P:response to nickel cation"/>
    <property type="evidence" value="ECO:0007669"/>
    <property type="project" value="TreeGrafter"/>
</dbReference>
<dbReference type="GO" id="GO:0005886">
    <property type="term" value="C:plasma membrane"/>
    <property type="evidence" value="ECO:0007669"/>
    <property type="project" value="UniProtKB-SubCell"/>
</dbReference>
<feature type="transmembrane region" description="Helical" evidence="13">
    <location>
        <begin position="32"/>
        <end position="51"/>
    </location>
</feature>
<evidence type="ECO:0000256" key="10">
    <source>
        <dbReference type="ARBA" id="ARBA00023112"/>
    </source>
</evidence>
<comment type="similarity">
    <text evidence="13">Belongs to the NiCoT transporter (TC 2.A.52) family.</text>
</comment>
<organism evidence="14 15">
    <name type="scientific">Nocardioides thalensis</name>
    <dbReference type="NCBI Taxonomy" id="1914755"/>
    <lineage>
        <taxon>Bacteria</taxon>
        <taxon>Bacillati</taxon>
        <taxon>Actinomycetota</taxon>
        <taxon>Actinomycetes</taxon>
        <taxon>Propionibacteriales</taxon>
        <taxon>Nocardioidaceae</taxon>
        <taxon>Nocardioides</taxon>
    </lineage>
</organism>
<dbReference type="AlphaFoldDB" id="A0A853C525"/>
<dbReference type="InterPro" id="IPR011541">
    <property type="entry name" value="Ni/Co_transpt_high_affinity"/>
</dbReference>
<evidence type="ECO:0000256" key="11">
    <source>
        <dbReference type="ARBA" id="ARBA00023136"/>
    </source>
</evidence>
<keyword evidence="11 13" id="KW-0472">Membrane</keyword>
<evidence type="ECO:0000256" key="13">
    <source>
        <dbReference type="RuleBase" id="RU362101"/>
    </source>
</evidence>
<evidence type="ECO:0000313" key="14">
    <source>
        <dbReference type="EMBL" id="NYJ02855.1"/>
    </source>
</evidence>
<keyword evidence="5" id="KW-1003">Cell membrane</keyword>
<evidence type="ECO:0000256" key="9">
    <source>
        <dbReference type="ARBA" id="ARBA00023065"/>
    </source>
</evidence>
<evidence type="ECO:0000256" key="4">
    <source>
        <dbReference type="ARBA" id="ARBA00022448"/>
    </source>
</evidence>
<evidence type="ECO:0000256" key="12">
    <source>
        <dbReference type="ARBA" id="ARBA00023285"/>
    </source>
</evidence>
<dbReference type="GO" id="GO:0015099">
    <property type="term" value="F:nickel cation transmembrane transporter activity"/>
    <property type="evidence" value="ECO:0007669"/>
    <property type="project" value="UniProtKB-UniRule"/>
</dbReference>
<feature type="transmembrane region" description="Helical" evidence="13">
    <location>
        <begin position="235"/>
        <end position="260"/>
    </location>
</feature>
<keyword evidence="7 13" id="KW-0812">Transmembrane</keyword>
<evidence type="ECO:0000256" key="6">
    <source>
        <dbReference type="ARBA" id="ARBA00022596"/>
    </source>
</evidence>
<dbReference type="Pfam" id="PF03824">
    <property type="entry name" value="NicO"/>
    <property type="match status" value="1"/>
</dbReference>
<feature type="transmembrane region" description="Helical" evidence="13">
    <location>
        <begin position="108"/>
        <end position="128"/>
    </location>
</feature>
<dbReference type="GO" id="GO:0032025">
    <property type="term" value="P:response to cobalt ion"/>
    <property type="evidence" value="ECO:0007669"/>
    <property type="project" value="TreeGrafter"/>
</dbReference>
<keyword evidence="3" id="KW-0171">Cobalt transport</keyword>
<reference evidence="14 15" key="1">
    <citation type="submission" date="2020-07" db="EMBL/GenBank/DDBJ databases">
        <title>Sequencing the genomes of 1000 actinobacteria strains.</title>
        <authorList>
            <person name="Klenk H.-P."/>
        </authorList>
    </citation>
    <scope>NUCLEOTIDE SEQUENCE [LARGE SCALE GENOMIC DNA]</scope>
    <source>
        <strain evidence="14 15">DSM 103833</strain>
    </source>
</reference>
<keyword evidence="8 13" id="KW-1133">Transmembrane helix</keyword>
<protein>
    <recommendedName>
        <fullName evidence="13">Nickel/cobalt efflux system</fullName>
    </recommendedName>
</protein>
<keyword evidence="10" id="KW-0921">Nickel transport</keyword>
<keyword evidence="4 13" id="KW-0813">Transport</keyword>
<dbReference type="GO" id="GO:0046583">
    <property type="term" value="F:monoatomic cation efflux transmembrane transporter activity"/>
    <property type="evidence" value="ECO:0007669"/>
    <property type="project" value="TreeGrafter"/>
</dbReference>
<sequence>MPVLGQSPLLIDPFGASALGDRLVALVDAPGFVPAAFGLAFVAGAAHAVGPGHGKSLAAAYLVGSDGKVRDAAWLGLSVAVMHTVSVLVIAVAWTFFSLSDLVRLEHLTTALQLVGGVLVIGVGVWLFRRHLRAGAHGHGHGHSHGHTHTHEAPSRPGLVLLGMSGGLTPSPAAFLVLITGLFSGRSGFALLLVLTFGIGLASVLFAVGLLALTGRNVVVRAAESRRMFALATRVAPVLAAVSITLIGCTITSAAVHGLVVA</sequence>
<evidence type="ECO:0000256" key="5">
    <source>
        <dbReference type="ARBA" id="ARBA00022475"/>
    </source>
</evidence>
<proteinExistence type="inferred from homology"/>
<dbReference type="GO" id="GO:0006824">
    <property type="term" value="P:cobalt ion transport"/>
    <property type="evidence" value="ECO:0007669"/>
    <property type="project" value="UniProtKB-KW"/>
</dbReference>
<gene>
    <name evidence="14" type="ORF">HNR19_003553</name>
</gene>
<dbReference type="InterPro" id="IPR051224">
    <property type="entry name" value="NiCoT_RcnA"/>
</dbReference>
<keyword evidence="12" id="KW-0170">Cobalt</keyword>
<dbReference type="PANTHER" id="PTHR40659:SF1">
    <property type="entry name" value="NICKEL_COBALT EFFLUX SYSTEM RCNA"/>
    <property type="match status" value="1"/>
</dbReference>
<dbReference type="Proteomes" id="UP000530424">
    <property type="component" value="Unassembled WGS sequence"/>
</dbReference>
<comment type="caution">
    <text evidence="14">The sequence shown here is derived from an EMBL/GenBank/DDBJ whole genome shotgun (WGS) entry which is preliminary data.</text>
</comment>
<feature type="transmembrane region" description="Helical" evidence="13">
    <location>
        <begin position="159"/>
        <end position="183"/>
    </location>
</feature>
<feature type="transmembrane region" description="Helical" evidence="13">
    <location>
        <begin position="72"/>
        <end position="96"/>
    </location>
</feature>
<evidence type="ECO:0000313" key="15">
    <source>
        <dbReference type="Proteomes" id="UP000530424"/>
    </source>
</evidence>
<keyword evidence="9" id="KW-0406">Ion transport</keyword>
<evidence type="ECO:0000256" key="7">
    <source>
        <dbReference type="ARBA" id="ARBA00022692"/>
    </source>
</evidence>
<evidence type="ECO:0000256" key="3">
    <source>
        <dbReference type="ARBA" id="ARBA00022426"/>
    </source>
</evidence>
<evidence type="ECO:0000256" key="8">
    <source>
        <dbReference type="ARBA" id="ARBA00022989"/>
    </source>
</evidence>
<evidence type="ECO:0000256" key="2">
    <source>
        <dbReference type="ARBA" id="ARBA00004651"/>
    </source>
</evidence>
<accession>A0A853C525</accession>
<dbReference type="RefSeq" id="WP_179669165.1">
    <property type="nucleotide sequence ID" value="NZ_JACCFP010000001.1"/>
</dbReference>
<comment type="function">
    <text evidence="1">Efflux system for nickel and cobalt.</text>
</comment>
<name>A0A853C525_9ACTN</name>
<comment type="subcellular location">
    <subcellularLocation>
        <location evidence="2 13">Cell membrane</location>
        <topology evidence="2 13">Multi-pass membrane protein</topology>
    </subcellularLocation>
</comment>